<keyword evidence="2" id="KW-0378">Hydrolase</keyword>
<name>A0A5M9P341_9VIBR</name>
<protein>
    <submittedName>
        <fullName evidence="2">NgoFVII family restriction endonuclease</fullName>
    </submittedName>
</protein>
<dbReference type="Proteomes" id="UP000322521">
    <property type="component" value="Unassembled WGS sequence"/>
</dbReference>
<reference evidence="2 3" key="1">
    <citation type="submission" date="2019-09" db="EMBL/GenBank/DDBJ databases">
        <title>Draft genome sequence of various Type strains from the CCUG.</title>
        <authorList>
            <person name="Pineiro-Iglesias B."/>
            <person name="Tunovic T."/>
            <person name="Unosson C."/>
            <person name="Inganas E."/>
            <person name="Ohlen M."/>
            <person name="Cardew S."/>
            <person name="Jensie-Markopoulos S."/>
            <person name="Salva-Serra F."/>
            <person name="Jaen-Luchoro D."/>
            <person name="Karlsson R."/>
            <person name="Svensson-Stadler L."/>
            <person name="Chun J."/>
            <person name="Moore E."/>
        </authorList>
    </citation>
    <scope>NUCLEOTIDE SEQUENCE [LARGE SCALE GENOMIC DNA]</scope>
    <source>
        <strain evidence="2 3">CCUG 56969T</strain>
    </source>
</reference>
<gene>
    <name evidence="2" type="ORF">F4W18_05425</name>
</gene>
<dbReference type="CDD" id="cd09117">
    <property type="entry name" value="PLDc_Bfil_DEXD_like"/>
    <property type="match status" value="1"/>
</dbReference>
<organism evidence="2 3">
    <name type="scientific">Vibrio gigantis</name>
    <dbReference type="NCBI Taxonomy" id="296199"/>
    <lineage>
        <taxon>Bacteria</taxon>
        <taxon>Pseudomonadati</taxon>
        <taxon>Pseudomonadota</taxon>
        <taxon>Gammaproteobacteria</taxon>
        <taxon>Vibrionales</taxon>
        <taxon>Vibrionaceae</taxon>
        <taxon>Vibrio</taxon>
    </lineage>
</organism>
<keyword evidence="2" id="KW-0540">Nuclease</keyword>
<keyword evidence="2" id="KW-0255">Endonuclease</keyword>
<dbReference type="GO" id="GO:0004519">
    <property type="term" value="F:endonuclease activity"/>
    <property type="evidence" value="ECO:0007669"/>
    <property type="project" value="UniProtKB-KW"/>
</dbReference>
<proteinExistence type="predicted"/>
<keyword evidence="3" id="KW-1185">Reference proteome</keyword>
<dbReference type="Gene3D" id="3.30.870.10">
    <property type="entry name" value="Endonuclease Chain A"/>
    <property type="match status" value="1"/>
</dbReference>
<evidence type="ECO:0000313" key="3">
    <source>
        <dbReference type="Proteomes" id="UP000322521"/>
    </source>
</evidence>
<feature type="domain" description="Restriction endonuclease type II NgoFVII N-terminal" evidence="1">
    <location>
        <begin position="66"/>
        <end position="128"/>
    </location>
</feature>
<dbReference type="OrthoDB" id="6190762at2"/>
<evidence type="ECO:0000313" key="2">
    <source>
        <dbReference type="EMBL" id="KAA8679667.1"/>
    </source>
</evidence>
<accession>A0A5M9P341</accession>
<comment type="caution">
    <text evidence="2">The sequence shown here is derived from an EMBL/GenBank/DDBJ whole genome shotgun (WGS) entry which is preliminary data.</text>
</comment>
<dbReference type="InterPro" id="IPR019065">
    <property type="entry name" value="RE_NgoFVII_N"/>
</dbReference>
<dbReference type="SUPFAM" id="SSF56024">
    <property type="entry name" value="Phospholipase D/nuclease"/>
    <property type="match status" value="1"/>
</dbReference>
<dbReference type="EMBL" id="VXJS01000002">
    <property type="protein sequence ID" value="KAA8679667.1"/>
    <property type="molecule type" value="Genomic_DNA"/>
</dbReference>
<dbReference type="Pfam" id="PF09565">
    <property type="entry name" value="RE_NgoFVII"/>
    <property type="match status" value="1"/>
</dbReference>
<dbReference type="RefSeq" id="WP_086713904.1">
    <property type="nucleotide sequence ID" value="NZ_AP025493.1"/>
</dbReference>
<sequence>MEIITNNKTLEKKLIQLANKHDRISVAVAWASAGTKFFDILLSNKDKLFESTIGTHFYQTDPDVLKSFVESQQVHFVMQPSGVFHPKLYFFQTGQSWEAIVGSANMTNGAFTVNNELNVHLTGQDDVDGSTFDQLTNQLSNYYELGVSVNDEYVNVYAAYHKKHKPKLEKLNGQYNSTKTTRSLFDSIVMQMDWSVYVEKVQQDKNHAIDQRLELLEVIQGYFQQYENYESMPLGARKTIAGLPNLTHEHWGWFGSMKGAGVYHSNINNNNPFISEALDHIPLNGEVTLLQFNRYVESFKKAFPNGRDGTSIASRLLAMKRPDFFVCIDSKNNKAMCSDFGITMSNMTYERYWTELISRIHDSVWYEKEQPRDQLENQIWKGRVALLDCIFYEEE</sequence>
<dbReference type="AlphaFoldDB" id="A0A5M9P341"/>
<evidence type="ECO:0000259" key="1">
    <source>
        <dbReference type="Pfam" id="PF09565"/>
    </source>
</evidence>